<comment type="similarity">
    <text evidence="1 4">Belongs to the glycosyl hydrolase 30 family.</text>
</comment>
<dbReference type="AlphaFoldDB" id="A0A5B7TPT3"/>
<dbReference type="PANTHER" id="PTHR11069">
    <property type="entry name" value="GLUCOSYLCERAMIDASE"/>
    <property type="match status" value="1"/>
</dbReference>
<name>A0A5B7TPT3_9FLAO</name>
<evidence type="ECO:0000256" key="3">
    <source>
        <dbReference type="ARBA" id="ARBA00022801"/>
    </source>
</evidence>
<dbReference type="PANTHER" id="PTHR11069:SF23">
    <property type="entry name" value="LYSOSOMAL ACID GLUCOSYLCERAMIDASE"/>
    <property type="match status" value="1"/>
</dbReference>
<evidence type="ECO:0000256" key="4">
    <source>
        <dbReference type="RuleBase" id="RU361188"/>
    </source>
</evidence>
<dbReference type="InterPro" id="IPR013780">
    <property type="entry name" value="Glyco_hydro_b"/>
</dbReference>
<proteinExistence type="inferred from homology"/>
<evidence type="ECO:0000256" key="2">
    <source>
        <dbReference type="ARBA" id="ARBA00022729"/>
    </source>
</evidence>
<dbReference type="GO" id="GO:0016020">
    <property type="term" value="C:membrane"/>
    <property type="evidence" value="ECO:0007669"/>
    <property type="project" value="GOC"/>
</dbReference>
<evidence type="ECO:0000259" key="6">
    <source>
        <dbReference type="Pfam" id="PF02055"/>
    </source>
</evidence>
<evidence type="ECO:0000313" key="9">
    <source>
        <dbReference type="Proteomes" id="UP000306229"/>
    </source>
</evidence>
<dbReference type="GO" id="GO:0004348">
    <property type="term" value="F:glucosylceramidase activity"/>
    <property type="evidence" value="ECO:0007669"/>
    <property type="project" value="InterPro"/>
</dbReference>
<dbReference type="OrthoDB" id="9806701at2"/>
<keyword evidence="2 5" id="KW-0732">Signal</keyword>
<dbReference type="GO" id="GO:0006680">
    <property type="term" value="P:glucosylceramide catabolic process"/>
    <property type="evidence" value="ECO:0007669"/>
    <property type="project" value="TreeGrafter"/>
</dbReference>
<evidence type="ECO:0000259" key="7">
    <source>
        <dbReference type="Pfam" id="PF17189"/>
    </source>
</evidence>
<dbReference type="PRINTS" id="PR00843">
    <property type="entry name" value="GLHYDRLASE30"/>
</dbReference>
<keyword evidence="3 4" id="KW-0378">Hydrolase</keyword>
<dbReference type="Pfam" id="PF17189">
    <property type="entry name" value="Glyco_hydro_30C"/>
    <property type="match status" value="1"/>
</dbReference>
<evidence type="ECO:0000256" key="5">
    <source>
        <dbReference type="SAM" id="SignalP"/>
    </source>
</evidence>
<organism evidence="8 9">
    <name type="scientific">Aureibaculum algae</name>
    <dbReference type="NCBI Taxonomy" id="2584122"/>
    <lineage>
        <taxon>Bacteria</taxon>
        <taxon>Pseudomonadati</taxon>
        <taxon>Bacteroidota</taxon>
        <taxon>Flavobacteriia</taxon>
        <taxon>Flavobacteriales</taxon>
        <taxon>Flavobacteriaceae</taxon>
        <taxon>Aureibaculum</taxon>
    </lineage>
</organism>
<keyword evidence="9" id="KW-1185">Reference proteome</keyword>
<keyword evidence="4" id="KW-0326">Glycosidase</keyword>
<evidence type="ECO:0000313" key="8">
    <source>
        <dbReference type="EMBL" id="QCX38278.1"/>
    </source>
</evidence>
<sequence length="488" mass="53803">MKQIILKPIKTIFKNLSFLLLVGLLVNCSSSNDKEPIDEPEEPIVTSDIDFWLTKGDRSVLLSQQETVLSFGTKANNYPQIEINEGQKFQSVDGFGFTLTGGSAMVINQLSTEKKAELLQELFGHGDSDISINYIRLSIGASDLDPAPYSYNDLESGKTDLNLDNFSLDADKSGVISLLKEILKISPNIKIMATPWSPPVWMKDNDSFKGGSLQTKYYEVYANYFVKYIQDMKAEGIIIDAITPQNEPLHPGNVPSLLMTAQEQINFIKNNLGPAFKAANITTKIVAYDHNCDQPEYPITVLNDVDAKPFIDGAAFHLYAGDINALTTFHNAHSDKNVYFTEQYTASTGEFNGDLKWHLKNVIIGSMRNWSKTALEWNLANNTSYEPHTDGGCTTCKGAVTISSGGNITRNVGYYIVAHASKFVPLGSTRIGSNITGDLNNVAFKTLEGKIVLIVENDGVTNQVFTIKYKDKWVIAALDAGSVGTFVW</sequence>
<dbReference type="KEGG" id="fbe:FF125_07475"/>
<protein>
    <submittedName>
        <fullName evidence="8">Glucosylceramidase</fullName>
    </submittedName>
</protein>
<dbReference type="InterPro" id="IPR033452">
    <property type="entry name" value="GH30_C"/>
</dbReference>
<dbReference type="Proteomes" id="UP000306229">
    <property type="component" value="Chromosome"/>
</dbReference>
<dbReference type="RefSeq" id="WP_138949176.1">
    <property type="nucleotide sequence ID" value="NZ_CP040749.1"/>
</dbReference>
<dbReference type="InterPro" id="IPR033453">
    <property type="entry name" value="Glyco_hydro_30_TIM-barrel"/>
</dbReference>
<evidence type="ECO:0000256" key="1">
    <source>
        <dbReference type="ARBA" id="ARBA00005382"/>
    </source>
</evidence>
<feature type="signal peptide" evidence="5">
    <location>
        <begin position="1"/>
        <end position="31"/>
    </location>
</feature>
<dbReference type="Gene3D" id="3.20.20.80">
    <property type="entry name" value="Glycosidases"/>
    <property type="match status" value="1"/>
</dbReference>
<dbReference type="Gene3D" id="2.60.40.1180">
    <property type="entry name" value="Golgi alpha-mannosidase II"/>
    <property type="match status" value="1"/>
</dbReference>
<dbReference type="EMBL" id="CP040749">
    <property type="protein sequence ID" value="QCX38278.1"/>
    <property type="molecule type" value="Genomic_DNA"/>
</dbReference>
<reference evidence="8 9" key="1">
    <citation type="submission" date="2019-05" db="EMBL/GenBank/DDBJ databases">
        <title>Algicella ahnfeltiae gen. nov., sp. nov., a novel marine bacterium of the family Flavobacteriaceae isolated from a red alga.</title>
        <authorList>
            <person name="Nedashkovskaya O.I."/>
            <person name="Kukhlevskiy A.D."/>
            <person name="Kim S.-G."/>
            <person name="Zhukova N.V."/>
            <person name="Mikhailov V.V."/>
        </authorList>
    </citation>
    <scope>NUCLEOTIDE SEQUENCE [LARGE SCALE GENOMIC DNA]</scope>
    <source>
        <strain evidence="8 9">10Alg115</strain>
    </source>
</reference>
<dbReference type="InterPro" id="IPR017853">
    <property type="entry name" value="GH"/>
</dbReference>
<dbReference type="SUPFAM" id="SSF51445">
    <property type="entry name" value="(Trans)glycosidases"/>
    <property type="match status" value="1"/>
</dbReference>
<dbReference type="Pfam" id="PF02055">
    <property type="entry name" value="Glyco_hydro_30"/>
    <property type="match status" value="1"/>
</dbReference>
<gene>
    <name evidence="8" type="ORF">FF125_07475</name>
</gene>
<feature type="domain" description="Glycosyl hydrolase family 30 beta sandwich" evidence="7">
    <location>
        <begin position="427"/>
        <end position="486"/>
    </location>
</feature>
<accession>A0A5B7TPT3</accession>
<feature type="chain" id="PRO_5022660348" evidence="5">
    <location>
        <begin position="32"/>
        <end position="488"/>
    </location>
</feature>
<feature type="domain" description="Glycosyl hydrolase family 30 TIM-barrel" evidence="6">
    <location>
        <begin position="92"/>
        <end position="424"/>
    </location>
</feature>
<dbReference type="InterPro" id="IPR001139">
    <property type="entry name" value="Glyco_hydro_30"/>
</dbReference>